<keyword evidence="3" id="KW-1185">Reference proteome</keyword>
<evidence type="ECO:0000313" key="3">
    <source>
        <dbReference type="Proteomes" id="UP001428341"/>
    </source>
</evidence>
<sequence length="192" mass="21194">MVCCLFRSSSSSSASSTVINNVRVVDLNGYVEEFDYPVPVSQVTGRPPKHFVFTAAQLLSAASLKPLTAETLLEPGRIYFVLPASTFGNEFSPIDLAGIVKKLTAQAKSAGKSEANNSPRRKTLSPNPYSRSSSSPAWNLQTRSPNRMADGVEKVSRKRSWRPILDTIREMSFRRSHSDLQEVLVLQDSKTM</sequence>
<feature type="compositionally biased region" description="Low complexity" evidence="1">
    <location>
        <begin position="125"/>
        <end position="136"/>
    </location>
</feature>
<dbReference type="InterPro" id="IPR025322">
    <property type="entry name" value="PADRE_dom"/>
</dbReference>
<dbReference type="PANTHER" id="PTHR33052">
    <property type="entry name" value="DUF4228 DOMAIN PROTEIN-RELATED"/>
    <property type="match status" value="1"/>
</dbReference>
<evidence type="ECO:0000256" key="1">
    <source>
        <dbReference type="SAM" id="MobiDB-lite"/>
    </source>
</evidence>
<feature type="region of interest" description="Disordered" evidence="1">
    <location>
        <begin position="109"/>
        <end position="155"/>
    </location>
</feature>
<accession>A0AAP0MJ51</accession>
<protein>
    <submittedName>
        <fullName evidence="2">Uncharacterized protein</fullName>
    </submittedName>
</protein>
<dbReference type="EMBL" id="JBCGBO010000004">
    <property type="protein sequence ID" value="KAK9210365.1"/>
    <property type="molecule type" value="Genomic_DNA"/>
</dbReference>
<dbReference type="Proteomes" id="UP001428341">
    <property type="component" value="Unassembled WGS sequence"/>
</dbReference>
<gene>
    <name evidence="2" type="ORF">WN944_002735</name>
</gene>
<organism evidence="2 3">
    <name type="scientific">Citrus x changshan-huyou</name>
    <dbReference type="NCBI Taxonomy" id="2935761"/>
    <lineage>
        <taxon>Eukaryota</taxon>
        <taxon>Viridiplantae</taxon>
        <taxon>Streptophyta</taxon>
        <taxon>Embryophyta</taxon>
        <taxon>Tracheophyta</taxon>
        <taxon>Spermatophyta</taxon>
        <taxon>Magnoliopsida</taxon>
        <taxon>eudicotyledons</taxon>
        <taxon>Gunneridae</taxon>
        <taxon>Pentapetalae</taxon>
        <taxon>rosids</taxon>
        <taxon>malvids</taxon>
        <taxon>Sapindales</taxon>
        <taxon>Rutaceae</taxon>
        <taxon>Aurantioideae</taxon>
        <taxon>Citrus</taxon>
    </lineage>
</organism>
<reference evidence="2 3" key="1">
    <citation type="submission" date="2024-05" db="EMBL/GenBank/DDBJ databases">
        <title>Haplotype-resolved chromosome-level genome assembly of Huyou (Citrus changshanensis).</title>
        <authorList>
            <person name="Miao C."/>
            <person name="Chen W."/>
            <person name="Wu Y."/>
            <person name="Wang L."/>
            <person name="Zhao S."/>
            <person name="Grierson D."/>
            <person name="Xu C."/>
            <person name="Chen K."/>
        </authorList>
    </citation>
    <scope>NUCLEOTIDE SEQUENCE [LARGE SCALE GENOMIC DNA]</scope>
    <source>
        <strain evidence="2">01-14</strain>
        <tissue evidence="2">Leaf</tissue>
    </source>
</reference>
<dbReference type="Pfam" id="PF14009">
    <property type="entry name" value="PADRE"/>
    <property type="match status" value="1"/>
</dbReference>
<name>A0AAP0MJ51_9ROSI</name>
<comment type="caution">
    <text evidence="2">The sequence shown here is derived from an EMBL/GenBank/DDBJ whole genome shotgun (WGS) entry which is preliminary data.</text>
</comment>
<evidence type="ECO:0000313" key="2">
    <source>
        <dbReference type="EMBL" id="KAK9210365.1"/>
    </source>
</evidence>
<dbReference type="AlphaFoldDB" id="A0AAP0MJ51"/>
<proteinExistence type="predicted"/>